<accession>A0AAV7JS66</accession>
<gene>
    <name evidence="2" type="ORF">LOD99_5362</name>
</gene>
<reference evidence="2 3" key="1">
    <citation type="journal article" date="2023" name="BMC Biol.">
        <title>The compact genome of the sponge Oopsacas minuta (Hexactinellida) is lacking key metazoan core genes.</title>
        <authorList>
            <person name="Santini S."/>
            <person name="Schenkelaars Q."/>
            <person name="Jourda C."/>
            <person name="Duchesne M."/>
            <person name="Belahbib H."/>
            <person name="Rocher C."/>
            <person name="Selva M."/>
            <person name="Riesgo A."/>
            <person name="Vervoort M."/>
            <person name="Leys S.P."/>
            <person name="Kodjabachian L."/>
            <person name="Le Bivic A."/>
            <person name="Borchiellini C."/>
            <person name="Claverie J.M."/>
            <person name="Renard E."/>
        </authorList>
    </citation>
    <scope>NUCLEOTIDE SEQUENCE [LARGE SCALE GENOMIC DNA]</scope>
    <source>
        <strain evidence="2">SPO-2</strain>
    </source>
</reference>
<evidence type="ECO:0000256" key="1">
    <source>
        <dbReference type="SAM" id="MobiDB-lite"/>
    </source>
</evidence>
<proteinExistence type="predicted"/>
<dbReference type="AlphaFoldDB" id="A0AAV7JS66"/>
<evidence type="ECO:0000313" key="3">
    <source>
        <dbReference type="Proteomes" id="UP001165289"/>
    </source>
</evidence>
<organism evidence="2 3">
    <name type="scientific">Oopsacas minuta</name>
    <dbReference type="NCBI Taxonomy" id="111878"/>
    <lineage>
        <taxon>Eukaryota</taxon>
        <taxon>Metazoa</taxon>
        <taxon>Porifera</taxon>
        <taxon>Hexactinellida</taxon>
        <taxon>Hexasterophora</taxon>
        <taxon>Lyssacinosida</taxon>
        <taxon>Leucopsacidae</taxon>
        <taxon>Oopsacas</taxon>
    </lineage>
</organism>
<keyword evidence="3" id="KW-1185">Reference proteome</keyword>
<evidence type="ECO:0000313" key="2">
    <source>
        <dbReference type="EMBL" id="KAI6651215.1"/>
    </source>
</evidence>
<feature type="region of interest" description="Disordered" evidence="1">
    <location>
        <begin position="1"/>
        <end position="23"/>
    </location>
</feature>
<dbReference type="EMBL" id="JAKMXF010000306">
    <property type="protein sequence ID" value="KAI6651215.1"/>
    <property type="molecule type" value="Genomic_DNA"/>
</dbReference>
<feature type="compositionally biased region" description="Polar residues" evidence="1">
    <location>
        <begin position="9"/>
        <end position="22"/>
    </location>
</feature>
<dbReference type="Proteomes" id="UP001165289">
    <property type="component" value="Unassembled WGS sequence"/>
</dbReference>
<comment type="caution">
    <text evidence="2">The sequence shown here is derived from an EMBL/GenBank/DDBJ whole genome shotgun (WGS) entry which is preliminary data.</text>
</comment>
<protein>
    <submittedName>
        <fullName evidence="2">Uncharacterized protein</fullName>
    </submittedName>
</protein>
<name>A0AAV7JS66_9METZ</name>
<sequence length="107" mass="12571">MIDPDTVTPGMQNPEPNENVDIQSEKESLLIDNDDEREEFEDNIADRIFHHELVGKQVKGLYENGWFIGKIQYFNSRLDEFKVVFEDDSIDYISKEDIDDVEIFLIN</sequence>